<keyword evidence="2" id="KW-1185">Reference proteome</keyword>
<name>A0ABU2XM06_9ACTN</name>
<comment type="caution">
    <text evidence="1">The sequence shown here is derived from an EMBL/GenBank/DDBJ whole genome shotgun (WGS) entry which is preliminary data.</text>
</comment>
<dbReference type="Proteomes" id="UP001180754">
    <property type="component" value="Unassembled WGS sequence"/>
</dbReference>
<evidence type="ECO:0000313" key="2">
    <source>
        <dbReference type="Proteomes" id="UP001180754"/>
    </source>
</evidence>
<gene>
    <name evidence="1" type="ORF">RND15_30230</name>
</gene>
<organism evidence="1 2">
    <name type="scientific">Streptomyces lonegramiae</name>
    <dbReference type="NCBI Taxonomy" id="3075524"/>
    <lineage>
        <taxon>Bacteria</taxon>
        <taxon>Bacillati</taxon>
        <taxon>Actinomycetota</taxon>
        <taxon>Actinomycetes</taxon>
        <taxon>Kitasatosporales</taxon>
        <taxon>Streptomycetaceae</taxon>
        <taxon>Streptomyces</taxon>
    </lineage>
</organism>
<protein>
    <submittedName>
        <fullName evidence="1">Uncharacterized protein</fullName>
    </submittedName>
</protein>
<accession>A0ABU2XM06</accession>
<dbReference type="RefSeq" id="WP_311727442.1">
    <property type="nucleotide sequence ID" value="NZ_JAVRFD010000016.1"/>
</dbReference>
<sequence>MSSALTPERVELGKFFKVSARQFEARRTTPEMFSTAIDAEWHRLMKTPEYAAFCAEHAGQAIGHSPAKGAGEISWISVYEELFGPLPEIWFTGDDGQVDEKALGTYRESGVVVAEWDCSPVPGDSGDVAPKQEKALAR</sequence>
<reference evidence="1" key="1">
    <citation type="submission" date="2024-05" db="EMBL/GenBank/DDBJ databases">
        <title>30 novel species of actinomycetes from the DSMZ collection.</title>
        <authorList>
            <person name="Nouioui I."/>
        </authorList>
    </citation>
    <scope>NUCLEOTIDE SEQUENCE</scope>
    <source>
        <strain evidence="1">DSM 41529</strain>
    </source>
</reference>
<dbReference type="EMBL" id="JAVRFD010000016">
    <property type="protein sequence ID" value="MDT0546950.1"/>
    <property type="molecule type" value="Genomic_DNA"/>
</dbReference>
<evidence type="ECO:0000313" key="1">
    <source>
        <dbReference type="EMBL" id="MDT0546950.1"/>
    </source>
</evidence>
<proteinExistence type="predicted"/>